<gene>
    <name evidence="2" type="ORF">EV662_11145</name>
</gene>
<dbReference type="AlphaFoldDB" id="A0A4R2PZ42"/>
<protein>
    <submittedName>
        <fullName evidence="2">Glycosyltransferase involved in cell wall biosynthesis</fullName>
    </submittedName>
</protein>
<sequence>MPALPRLAYLTSLYPAASHTFILREVTALRELGFQVETCSIRRPAPSHLIGPEEAAAVASTFHVVPRGRNPVTMLRALGAALRTPGRLLATLALAWRTAPPGAAGTLKQLFYLAEALVLARHLRMQGIDHLHNHFADPSANVAMLTSALSGIPFSYTLHGPAEIYEPYKWQLREKTARAAFVACISHFARSQAMYFSDPAHWTKIRIVHCGVTPERYDRPAPLGGNGTRLVFVGRLTAIKGLRVLLEAFARARETWPDLHLTLVGDGEDRAHLEALAAPLGDAVAFTGYRSQEGVAETLAASDVFVLPSFSEGLPVVLMEAMAAGKPVIATQLAGVGELVEEGVSGFLVPAGDAESLAERMVRIAGDPALRETMGAAGQARVRADFDVRQEAARIGALFAGQGGSGPRPDPMGTT</sequence>
<dbReference type="SUPFAM" id="SSF53756">
    <property type="entry name" value="UDP-Glycosyltransferase/glycogen phosphorylase"/>
    <property type="match status" value="1"/>
</dbReference>
<dbReference type="OrthoDB" id="9790710at2"/>
<dbReference type="InterPro" id="IPR028098">
    <property type="entry name" value="Glyco_trans_4-like_N"/>
</dbReference>
<dbReference type="RefSeq" id="WP_132464411.1">
    <property type="nucleotide sequence ID" value="NZ_SLXP01000011.1"/>
</dbReference>
<dbReference type="CDD" id="cd03801">
    <property type="entry name" value="GT4_PimA-like"/>
    <property type="match status" value="1"/>
</dbReference>
<evidence type="ECO:0000313" key="3">
    <source>
        <dbReference type="Proteomes" id="UP000294835"/>
    </source>
</evidence>
<organism evidence="2 3">
    <name type="scientific">Rhodovulum marinum</name>
    <dbReference type="NCBI Taxonomy" id="320662"/>
    <lineage>
        <taxon>Bacteria</taxon>
        <taxon>Pseudomonadati</taxon>
        <taxon>Pseudomonadota</taxon>
        <taxon>Alphaproteobacteria</taxon>
        <taxon>Rhodobacterales</taxon>
        <taxon>Paracoccaceae</taxon>
        <taxon>Rhodovulum</taxon>
    </lineage>
</organism>
<feature type="domain" description="Glycosyltransferase subfamily 4-like N-terminal" evidence="1">
    <location>
        <begin position="106"/>
        <end position="216"/>
    </location>
</feature>
<accession>A0A4R2PZ42</accession>
<comment type="caution">
    <text evidence="2">The sequence shown here is derived from an EMBL/GenBank/DDBJ whole genome shotgun (WGS) entry which is preliminary data.</text>
</comment>
<proteinExistence type="predicted"/>
<evidence type="ECO:0000313" key="2">
    <source>
        <dbReference type="EMBL" id="TCP39565.1"/>
    </source>
</evidence>
<reference evidence="2 3" key="1">
    <citation type="submission" date="2019-03" db="EMBL/GenBank/DDBJ databases">
        <title>Genomic Encyclopedia of Type Strains, Phase IV (KMG-IV): sequencing the most valuable type-strain genomes for metagenomic binning, comparative biology and taxonomic classification.</title>
        <authorList>
            <person name="Goeker M."/>
        </authorList>
    </citation>
    <scope>NUCLEOTIDE SEQUENCE [LARGE SCALE GENOMIC DNA]</scope>
    <source>
        <strain evidence="2 3">DSM 18063</strain>
    </source>
</reference>
<name>A0A4R2PZ42_9RHOB</name>
<dbReference type="PANTHER" id="PTHR45947">
    <property type="entry name" value="SULFOQUINOVOSYL TRANSFERASE SQD2"/>
    <property type="match status" value="1"/>
</dbReference>
<evidence type="ECO:0000259" key="1">
    <source>
        <dbReference type="Pfam" id="PF13439"/>
    </source>
</evidence>
<dbReference type="InterPro" id="IPR050194">
    <property type="entry name" value="Glycosyltransferase_grp1"/>
</dbReference>
<dbReference type="Proteomes" id="UP000294835">
    <property type="component" value="Unassembled WGS sequence"/>
</dbReference>
<dbReference type="Pfam" id="PF13439">
    <property type="entry name" value="Glyco_transf_4"/>
    <property type="match status" value="1"/>
</dbReference>
<keyword evidence="3" id="KW-1185">Reference proteome</keyword>
<dbReference type="EMBL" id="SLXP01000011">
    <property type="protein sequence ID" value="TCP39565.1"/>
    <property type="molecule type" value="Genomic_DNA"/>
</dbReference>
<dbReference type="Gene3D" id="3.40.50.2000">
    <property type="entry name" value="Glycogen Phosphorylase B"/>
    <property type="match status" value="2"/>
</dbReference>
<keyword evidence="2" id="KW-0808">Transferase</keyword>
<dbReference type="Pfam" id="PF13692">
    <property type="entry name" value="Glyco_trans_1_4"/>
    <property type="match status" value="1"/>
</dbReference>
<dbReference type="GO" id="GO:0016757">
    <property type="term" value="F:glycosyltransferase activity"/>
    <property type="evidence" value="ECO:0007669"/>
    <property type="project" value="UniProtKB-ARBA"/>
</dbReference>
<dbReference type="PANTHER" id="PTHR45947:SF15">
    <property type="entry name" value="TEICHURONIC ACID BIOSYNTHESIS GLYCOSYLTRANSFERASE TUAC-RELATED"/>
    <property type="match status" value="1"/>
</dbReference>